<evidence type="ECO:0000259" key="5">
    <source>
        <dbReference type="Pfam" id="PF13243"/>
    </source>
</evidence>
<comment type="similarity">
    <text evidence="2">Belongs to the terpene cyclase/mutase family.</text>
</comment>
<keyword evidence="4" id="KW-0677">Repeat</keyword>
<dbReference type="Pfam" id="PF13243">
    <property type="entry name" value="SQHop_cyclase_C"/>
    <property type="match status" value="1"/>
</dbReference>
<evidence type="ECO:0000256" key="1">
    <source>
        <dbReference type="ARBA" id="ARBA00004999"/>
    </source>
</evidence>
<dbReference type="PANTHER" id="PTHR11764:SF20">
    <property type="entry name" value="LANOSTEROL SYNTHASE"/>
    <property type="match status" value="1"/>
</dbReference>
<protein>
    <submittedName>
        <fullName evidence="6">Prenyltransferase/squalene oxidase repeat-containing protein</fullName>
    </submittedName>
</protein>
<dbReference type="InterPro" id="IPR032696">
    <property type="entry name" value="SQ_cyclase_C"/>
</dbReference>
<keyword evidence="3" id="KW-0479">Metal-binding</keyword>
<proteinExistence type="inferred from homology"/>
<dbReference type="GO" id="GO:0005811">
    <property type="term" value="C:lipid droplet"/>
    <property type="evidence" value="ECO:0007669"/>
    <property type="project" value="InterPro"/>
</dbReference>
<evidence type="ECO:0000256" key="3">
    <source>
        <dbReference type="ARBA" id="ARBA00022723"/>
    </source>
</evidence>
<sequence length="490" mass="53492">MNSLAVLRSSRDALAHYVLSQLGADGSIRGRCRSRRLESALFLALLKQENAAPDMQARLTRYLLDSSHSNPLDALLAASVHSRPNDRAEQFISSFDHLTGMRKKILLQTLFEILGLIRHSIDTRPVDEHFPETRTPAGELMLTAIKILRARGDRQHCIHLVQQLERGSTQTIWEGYTLAHLVALHAVAAIHPGHPLIARGIRAISSVQNADGGIPAMVGHDVFFTALGGQALAALEIDPQATRAMQEFVSCHQNENGGWPYTEKTRQTDVDTTSWCLSLLRAAPDATYATQINASEKYLEQIADPAGGFPTYLPGHRPEAEMTANAIMALTPPRRPLTSSLSKAIEFLIGSQTDEGAWPENWATSEPLLICQATLALRSGEGAPIQQAIDYACHRLIKTQRPDGGWGTNPASPSDPNSTSNAVAALITHRPKEQGVMRTATEWLAERQNADGSFDGPSDQVGPRPFRYNFPILTNLRVLSALSRGLGKAP</sequence>
<gene>
    <name evidence="6" type="ORF">AB5J49_00280</name>
</gene>
<dbReference type="GO" id="GO:0016104">
    <property type="term" value="P:triterpenoid biosynthetic process"/>
    <property type="evidence" value="ECO:0007669"/>
    <property type="project" value="InterPro"/>
</dbReference>
<feature type="domain" description="Squalene cyclase C-terminal" evidence="5">
    <location>
        <begin position="294"/>
        <end position="459"/>
    </location>
</feature>
<dbReference type="SUPFAM" id="SSF48239">
    <property type="entry name" value="Terpenoid cyclases/Protein prenyltransferases"/>
    <property type="match status" value="2"/>
</dbReference>
<evidence type="ECO:0000256" key="4">
    <source>
        <dbReference type="ARBA" id="ARBA00022737"/>
    </source>
</evidence>
<dbReference type="GO" id="GO:0046872">
    <property type="term" value="F:metal ion binding"/>
    <property type="evidence" value="ECO:0007669"/>
    <property type="project" value="UniProtKB-KW"/>
</dbReference>
<reference evidence="6" key="1">
    <citation type="submission" date="2024-07" db="EMBL/GenBank/DDBJ databases">
        <authorList>
            <person name="Yu S.T."/>
        </authorList>
    </citation>
    <scope>NUCLEOTIDE SEQUENCE</scope>
    <source>
        <strain evidence="6">R28</strain>
    </source>
</reference>
<evidence type="ECO:0000256" key="2">
    <source>
        <dbReference type="ARBA" id="ARBA00009755"/>
    </source>
</evidence>
<dbReference type="RefSeq" id="WP_369166420.1">
    <property type="nucleotide sequence ID" value="NZ_CP163439.1"/>
</dbReference>
<dbReference type="GO" id="GO:0016866">
    <property type="term" value="F:intramolecular transferase activity"/>
    <property type="evidence" value="ECO:0007669"/>
    <property type="project" value="InterPro"/>
</dbReference>
<comment type="pathway">
    <text evidence="1">Secondary metabolite biosynthesis; hopanoid biosynthesis.</text>
</comment>
<name>A0AB39PN60_9ACTN</name>
<accession>A0AB39PN60</accession>
<dbReference type="AlphaFoldDB" id="A0AB39PN60"/>
<evidence type="ECO:0000313" key="6">
    <source>
        <dbReference type="EMBL" id="XDQ31929.1"/>
    </source>
</evidence>
<organism evidence="6">
    <name type="scientific">Streptomyces sp. R28</name>
    <dbReference type="NCBI Taxonomy" id="3238628"/>
    <lineage>
        <taxon>Bacteria</taxon>
        <taxon>Bacillati</taxon>
        <taxon>Actinomycetota</taxon>
        <taxon>Actinomycetes</taxon>
        <taxon>Kitasatosporales</taxon>
        <taxon>Streptomycetaceae</taxon>
        <taxon>Streptomyces</taxon>
    </lineage>
</organism>
<dbReference type="PANTHER" id="PTHR11764">
    <property type="entry name" value="TERPENE CYCLASE/MUTASE FAMILY MEMBER"/>
    <property type="match status" value="1"/>
</dbReference>
<dbReference type="InterPro" id="IPR008930">
    <property type="entry name" value="Terpenoid_cyclase/PrenylTrfase"/>
</dbReference>
<dbReference type="InterPro" id="IPR018333">
    <property type="entry name" value="Squalene_cyclase"/>
</dbReference>
<dbReference type="Gene3D" id="1.50.10.20">
    <property type="match status" value="2"/>
</dbReference>
<dbReference type="EMBL" id="CP163439">
    <property type="protein sequence ID" value="XDQ31929.1"/>
    <property type="molecule type" value="Genomic_DNA"/>
</dbReference>